<keyword evidence="3" id="KW-0732">Signal</keyword>
<feature type="transmembrane region" description="Helical" evidence="2">
    <location>
        <begin position="81"/>
        <end position="101"/>
    </location>
</feature>
<gene>
    <name evidence="6" type="ORF">OVN521_LOCUS8615</name>
    <name evidence="5" type="ORF">SMN809_LOCUS4039</name>
    <name evidence="4" type="ORF">UXM345_LOCUS1924</name>
</gene>
<evidence type="ECO:0000313" key="5">
    <source>
        <dbReference type="EMBL" id="CAF3851460.1"/>
    </source>
</evidence>
<reference evidence="6" key="1">
    <citation type="submission" date="2021-02" db="EMBL/GenBank/DDBJ databases">
        <authorList>
            <person name="Nowell W R."/>
        </authorList>
    </citation>
    <scope>NUCLEOTIDE SEQUENCE</scope>
</reference>
<dbReference type="EMBL" id="CAJOBG010001007">
    <property type="protein sequence ID" value="CAF3883913.1"/>
    <property type="molecule type" value="Genomic_DNA"/>
</dbReference>
<dbReference type="AlphaFoldDB" id="A0A819GJV0"/>
<feature type="compositionally biased region" description="Basic residues" evidence="1">
    <location>
        <begin position="274"/>
        <end position="288"/>
    </location>
</feature>
<comment type="caution">
    <text evidence="6">The sequence shown here is derived from an EMBL/GenBank/DDBJ whole genome shotgun (WGS) entry which is preliminary data.</text>
</comment>
<keyword evidence="7" id="KW-1185">Reference proteome</keyword>
<evidence type="ECO:0000256" key="2">
    <source>
        <dbReference type="SAM" id="Phobius"/>
    </source>
</evidence>
<dbReference type="EMBL" id="CAJOBF010000111">
    <property type="protein sequence ID" value="CAF3749579.1"/>
    <property type="molecule type" value="Genomic_DNA"/>
</dbReference>
<sequence>MSTGFNIFLLFIYILLRIRTNQGFHHDHRSQTFRKYRHIPIHDATHLNVSLASSTIIEPIQFFQNEPVPLAASVVDDLTTLASAIYIICLIVIILIILAWITHYNAPCSSVITSILSTITGLPEPIIHSVALCGSCCLWCERTWLFRRIHQFNIWISSKIQQFISGTCKVLYDTICPCCRPPDTPSNRSIIGSLPASIIAKIPMPDTSKPSPPKTIVTVLEPTSLSPRRVTLNVGLYSQPKAESLIENQDYLSSKVTNVETKTNTNQTYENRSTNKKRRRYPRRKTQLKQRTAIDESPIVDEQLVHTCEDDESDEEEEVEDENTKIY</sequence>
<feature type="compositionally biased region" description="Acidic residues" evidence="1">
    <location>
        <begin position="309"/>
        <end position="321"/>
    </location>
</feature>
<keyword evidence="2" id="KW-1133">Transmembrane helix</keyword>
<evidence type="ECO:0000256" key="1">
    <source>
        <dbReference type="SAM" id="MobiDB-lite"/>
    </source>
</evidence>
<feature type="chain" id="PRO_5035618220" evidence="3">
    <location>
        <begin position="24"/>
        <end position="327"/>
    </location>
</feature>
<accession>A0A819GJV0</accession>
<feature type="signal peptide" evidence="3">
    <location>
        <begin position="1"/>
        <end position="23"/>
    </location>
</feature>
<evidence type="ECO:0000313" key="7">
    <source>
        <dbReference type="Proteomes" id="UP000663866"/>
    </source>
</evidence>
<keyword evidence="2" id="KW-0472">Membrane</keyword>
<dbReference type="Proteomes" id="UP000663842">
    <property type="component" value="Unassembled WGS sequence"/>
</dbReference>
<protein>
    <submittedName>
        <fullName evidence="6">Uncharacterized protein</fullName>
    </submittedName>
</protein>
<evidence type="ECO:0000256" key="3">
    <source>
        <dbReference type="SAM" id="SignalP"/>
    </source>
</evidence>
<organism evidence="6 7">
    <name type="scientific">Rotaria magnacalcarata</name>
    <dbReference type="NCBI Taxonomy" id="392030"/>
    <lineage>
        <taxon>Eukaryota</taxon>
        <taxon>Metazoa</taxon>
        <taxon>Spiralia</taxon>
        <taxon>Gnathifera</taxon>
        <taxon>Rotifera</taxon>
        <taxon>Eurotatoria</taxon>
        <taxon>Bdelloidea</taxon>
        <taxon>Philodinida</taxon>
        <taxon>Philodinidae</taxon>
        <taxon>Rotaria</taxon>
    </lineage>
</organism>
<feature type="region of interest" description="Disordered" evidence="1">
    <location>
        <begin position="260"/>
        <end position="327"/>
    </location>
</feature>
<dbReference type="EMBL" id="CAJOBI010000895">
    <property type="protein sequence ID" value="CAF3851460.1"/>
    <property type="molecule type" value="Genomic_DNA"/>
</dbReference>
<evidence type="ECO:0000313" key="6">
    <source>
        <dbReference type="EMBL" id="CAF3883913.1"/>
    </source>
</evidence>
<dbReference type="Proteomes" id="UP000663866">
    <property type="component" value="Unassembled WGS sequence"/>
</dbReference>
<evidence type="ECO:0000313" key="4">
    <source>
        <dbReference type="EMBL" id="CAF3749579.1"/>
    </source>
</evidence>
<name>A0A819GJV0_9BILA</name>
<proteinExistence type="predicted"/>
<keyword evidence="2" id="KW-0812">Transmembrane</keyword>
<dbReference type="Proteomes" id="UP000676336">
    <property type="component" value="Unassembled WGS sequence"/>
</dbReference>